<dbReference type="InterPro" id="IPR036908">
    <property type="entry name" value="RlpA-like_sf"/>
</dbReference>
<dbReference type="AlphaFoldDB" id="A0AAP0N8H9"/>
<keyword evidence="2" id="KW-1185">Reference proteome</keyword>
<sequence>MGCRKEKCDMWDGFTKTIDELSSKEEVEHLKEEGMSKIQLLKRLLFIIVAELSYSSHGDVGTSSQYSPPYIPTVCYGNDPTQFPSSNLFAAAGDGIWDNGAACGRQYLVRCISASQPGTCVP</sequence>
<comment type="caution">
    <text evidence="1">The sequence shown here is derived from an EMBL/GenBank/DDBJ whole genome shotgun (WGS) entry which is preliminary data.</text>
</comment>
<dbReference type="Proteomes" id="UP001415857">
    <property type="component" value="Unassembled WGS sequence"/>
</dbReference>
<gene>
    <name evidence="1" type="ORF">L1049_000271</name>
</gene>
<reference evidence="1 2" key="1">
    <citation type="journal article" date="2024" name="Plant J.">
        <title>Genome sequences and population genomics reveal climatic adaptation and genomic divergence between two closely related sweetgum species.</title>
        <authorList>
            <person name="Xu W.Q."/>
            <person name="Ren C.Q."/>
            <person name="Zhang X.Y."/>
            <person name="Comes H.P."/>
            <person name="Liu X.H."/>
            <person name="Li Y.G."/>
            <person name="Kettle C.J."/>
            <person name="Jalonen R."/>
            <person name="Gaisberger H."/>
            <person name="Ma Y.Z."/>
            <person name="Qiu Y.X."/>
        </authorList>
    </citation>
    <scope>NUCLEOTIDE SEQUENCE [LARGE SCALE GENOMIC DNA]</scope>
    <source>
        <strain evidence="1">Hangzhou</strain>
    </source>
</reference>
<dbReference type="Gene3D" id="2.40.40.10">
    <property type="entry name" value="RlpA-like domain"/>
    <property type="match status" value="1"/>
</dbReference>
<dbReference type="EMBL" id="JBBPBK010000015">
    <property type="protein sequence ID" value="KAK9268518.1"/>
    <property type="molecule type" value="Genomic_DNA"/>
</dbReference>
<name>A0AAP0N8H9_LIQFO</name>
<protein>
    <recommendedName>
        <fullName evidence="3">Expansin-like EG45 domain-containing protein</fullName>
    </recommendedName>
</protein>
<evidence type="ECO:0008006" key="3">
    <source>
        <dbReference type="Google" id="ProtNLM"/>
    </source>
</evidence>
<accession>A0AAP0N8H9</accession>
<dbReference type="CDD" id="cd22269">
    <property type="entry name" value="DPBB_EG45-like"/>
    <property type="match status" value="1"/>
</dbReference>
<dbReference type="PANTHER" id="PTHR47480">
    <property type="entry name" value="EG45-LIKE DOMAIN CONTAINING PROTEIN"/>
    <property type="match status" value="1"/>
</dbReference>
<proteinExistence type="predicted"/>
<organism evidence="1 2">
    <name type="scientific">Liquidambar formosana</name>
    <name type="common">Formosan gum</name>
    <dbReference type="NCBI Taxonomy" id="63359"/>
    <lineage>
        <taxon>Eukaryota</taxon>
        <taxon>Viridiplantae</taxon>
        <taxon>Streptophyta</taxon>
        <taxon>Embryophyta</taxon>
        <taxon>Tracheophyta</taxon>
        <taxon>Spermatophyta</taxon>
        <taxon>Magnoliopsida</taxon>
        <taxon>eudicotyledons</taxon>
        <taxon>Gunneridae</taxon>
        <taxon>Pentapetalae</taxon>
        <taxon>Saxifragales</taxon>
        <taxon>Altingiaceae</taxon>
        <taxon>Liquidambar</taxon>
    </lineage>
</organism>
<dbReference type="SUPFAM" id="SSF50685">
    <property type="entry name" value="Barwin-like endoglucanases"/>
    <property type="match status" value="1"/>
</dbReference>
<evidence type="ECO:0000313" key="2">
    <source>
        <dbReference type="Proteomes" id="UP001415857"/>
    </source>
</evidence>
<dbReference type="PANTHER" id="PTHR47480:SF1">
    <property type="entry name" value="EG45-LIKE DOMAIN CONTAINING PROTEIN 1"/>
    <property type="match status" value="1"/>
</dbReference>
<evidence type="ECO:0000313" key="1">
    <source>
        <dbReference type="EMBL" id="KAK9268518.1"/>
    </source>
</evidence>